<accession>A0ABY9KY21</accession>
<evidence type="ECO:0000259" key="13">
    <source>
        <dbReference type="Pfam" id="PF08546"/>
    </source>
</evidence>
<evidence type="ECO:0000256" key="3">
    <source>
        <dbReference type="ARBA" id="ARBA00007870"/>
    </source>
</evidence>
<organism evidence="14 15">
    <name type="scientific">Aciduricibacillus chroicocephali</name>
    <dbReference type="NCBI Taxonomy" id="3054939"/>
    <lineage>
        <taxon>Bacteria</taxon>
        <taxon>Bacillati</taxon>
        <taxon>Bacillota</taxon>
        <taxon>Bacilli</taxon>
        <taxon>Bacillales</taxon>
        <taxon>Bacillaceae</taxon>
        <taxon>Aciduricibacillus</taxon>
    </lineage>
</organism>
<evidence type="ECO:0000256" key="1">
    <source>
        <dbReference type="ARBA" id="ARBA00002919"/>
    </source>
</evidence>
<evidence type="ECO:0000259" key="12">
    <source>
        <dbReference type="Pfam" id="PF02558"/>
    </source>
</evidence>
<dbReference type="InterPro" id="IPR036291">
    <property type="entry name" value="NAD(P)-bd_dom_sf"/>
</dbReference>
<dbReference type="NCBIfam" id="TIGR00745">
    <property type="entry name" value="apbA_panE"/>
    <property type="match status" value="1"/>
</dbReference>
<evidence type="ECO:0000256" key="7">
    <source>
        <dbReference type="ARBA" id="ARBA00022857"/>
    </source>
</evidence>
<evidence type="ECO:0000256" key="10">
    <source>
        <dbReference type="ARBA" id="ARBA00048793"/>
    </source>
</evidence>
<dbReference type="Pfam" id="PF02558">
    <property type="entry name" value="ApbA"/>
    <property type="match status" value="1"/>
</dbReference>
<feature type="domain" description="Ketopantoate reductase C-terminal" evidence="13">
    <location>
        <begin position="177"/>
        <end position="270"/>
    </location>
</feature>
<evidence type="ECO:0000256" key="4">
    <source>
        <dbReference type="ARBA" id="ARBA00013014"/>
    </source>
</evidence>
<keyword evidence="8 11" id="KW-0560">Oxidoreductase</keyword>
<evidence type="ECO:0000256" key="8">
    <source>
        <dbReference type="ARBA" id="ARBA00023002"/>
    </source>
</evidence>
<evidence type="ECO:0000313" key="15">
    <source>
        <dbReference type="Proteomes" id="UP001180087"/>
    </source>
</evidence>
<name>A0ABY9KY21_9BACI</name>
<dbReference type="EMBL" id="CP129113">
    <property type="protein sequence ID" value="WLV25673.1"/>
    <property type="molecule type" value="Genomic_DNA"/>
</dbReference>
<evidence type="ECO:0000313" key="14">
    <source>
        <dbReference type="EMBL" id="WLV25673.1"/>
    </source>
</evidence>
<comment type="function">
    <text evidence="1 11">Catalyzes the NADPH-dependent reduction of ketopantoate into pantoic acid.</text>
</comment>
<dbReference type="InterPro" id="IPR003710">
    <property type="entry name" value="ApbA"/>
</dbReference>
<dbReference type="InterPro" id="IPR013752">
    <property type="entry name" value="KPA_reductase"/>
</dbReference>
<evidence type="ECO:0000256" key="6">
    <source>
        <dbReference type="ARBA" id="ARBA00022655"/>
    </source>
</evidence>
<evidence type="ECO:0000256" key="9">
    <source>
        <dbReference type="ARBA" id="ARBA00032024"/>
    </source>
</evidence>
<feature type="domain" description="Ketopantoate reductase N-terminal" evidence="12">
    <location>
        <begin position="3"/>
        <end position="145"/>
    </location>
</feature>
<dbReference type="InterPro" id="IPR008927">
    <property type="entry name" value="6-PGluconate_DH-like_C_sf"/>
</dbReference>
<comment type="catalytic activity">
    <reaction evidence="10 11">
        <text>(R)-pantoate + NADP(+) = 2-dehydropantoate + NADPH + H(+)</text>
        <dbReference type="Rhea" id="RHEA:16233"/>
        <dbReference type="ChEBI" id="CHEBI:11561"/>
        <dbReference type="ChEBI" id="CHEBI:15378"/>
        <dbReference type="ChEBI" id="CHEBI:15980"/>
        <dbReference type="ChEBI" id="CHEBI:57783"/>
        <dbReference type="ChEBI" id="CHEBI:58349"/>
        <dbReference type="EC" id="1.1.1.169"/>
    </reaction>
</comment>
<proteinExistence type="inferred from homology"/>
<reference evidence="14" key="1">
    <citation type="submission" date="2023-06" db="EMBL/GenBank/DDBJ databases">
        <title>A Treasure from Seagulls: Isolation and Description of Aciduricobacillus qingdaonensis gen. nov., sp. nov., a Rare Obligately Uric Acid-utilizing Member in the Family Bacillaceae.</title>
        <authorList>
            <person name="Liu W."/>
            <person name="Wang B."/>
        </authorList>
    </citation>
    <scope>NUCLEOTIDE SEQUENCE</scope>
    <source>
        <strain evidence="14">44XB</strain>
    </source>
</reference>
<dbReference type="SUPFAM" id="SSF51735">
    <property type="entry name" value="NAD(P)-binding Rossmann-fold domains"/>
    <property type="match status" value="1"/>
</dbReference>
<dbReference type="Gene3D" id="3.40.50.720">
    <property type="entry name" value="NAD(P)-binding Rossmann-like Domain"/>
    <property type="match status" value="1"/>
</dbReference>
<dbReference type="InterPro" id="IPR050838">
    <property type="entry name" value="Ketopantoate_reductase"/>
</dbReference>
<comment type="similarity">
    <text evidence="3 11">Belongs to the ketopantoate reductase family.</text>
</comment>
<dbReference type="PANTHER" id="PTHR43765:SF2">
    <property type="entry name" value="2-DEHYDROPANTOATE 2-REDUCTASE"/>
    <property type="match status" value="1"/>
</dbReference>
<gene>
    <name evidence="14" type="ORF">QR721_05560</name>
</gene>
<sequence>MKVGIIGCGATGLLMASFLGRVHNVTLYARRLEQVEDLNKNGFVLETSAGSKVFHIPAKHINELEEEELAIICVKQPDVQPLLANLKNHPAMPILFLQNGMGHERLAASLPNPVLIGVNEHGVRLVSPNRIRYGGSGNIIIGPLQGDHDLLVKISEALDSQEHPFVLSDNIIYFQKMKLLVNAVINPITTLFRVNNGRIIDNTHLRELALKTSNEASFALGIDQEAAWQQCLLIAGRTAENRSSMLQDMEAGRRTEIDSILGYIIDVSDKELVTIDFLIKCIKALETIHVQGEDE</sequence>
<protein>
    <recommendedName>
        <fullName evidence="5 11">2-dehydropantoate 2-reductase</fullName>
        <ecNumber evidence="4 11">1.1.1.169</ecNumber>
    </recommendedName>
    <alternativeName>
        <fullName evidence="9 11">Ketopantoate reductase</fullName>
    </alternativeName>
</protein>
<comment type="pathway">
    <text evidence="2 11">Cofactor biosynthesis; (R)-pantothenate biosynthesis; (R)-pantoate from 3-methyl-2-oxobutanoate: step 2/2.</text>
</comment>
<keyword evidence="7 11" id="KW-0521">NADP</keyword>
<evidence type="ECO:0000256" key="11">
    <source>
        <dbReference type="RuleBase" id="RU362068"/>
    </source>
</evidence>
<evidence type="ECO:0000256" key="5">
    <source>
        <dbReference type="ARBA" id="ARBA00019465"/>
    </source>
</evidence>
<dbReference type="InterPro" id="IPR013332">
    <property type="entry name" value="KPR_N"/>
</dbReference>
<dbReference type="GO" id="GO:0008677">
    <property type="term" value="F:2-dehydropantoate 2-reductase activity"/>
    <property type="evidence" value="ECO:0007669"/>
    <property type="project" value="UniProtKB-EC"/>
</dbReference>
<dbReference type="RefSeq" id="WP_348029466.1">
    <property type="nucleotide sequence ID" value="NZ_CP129113.1"/>
</dbReference>
<dbReference type="Pfam" id="PF08546">
    <property type="entry name" value="ApbA_C"/>
    <property type="match status" value="1"/>
</dbReference>
<dbReference type="SUPFAM" id="SSF48179">
    <property type="entry name" value="6-phosphogluconate dehydrogenase C-terminal domain-like"/>
    <property type="match status" value="1"/>
</dbReference>
<dbReference type="Gene3D" id="1.10.1040.10">
    <property type="entry name" value="N-(1-d-carboxylethyl)-l-norvaline Dehydrogenase, domain 2"/>
    <property type="match status" value="1"/>
</dbReference>
<dbReference type="InterPro" id="IPR013328">
    <property type="entry name" value="6PGD_dom2"/>
</dbReference>
<evidence type="ECO:0000256" key="2">
    <source>
        <dbReference type="ARBA" id="ARBA00004994"/>
    </source>
</evidence>
<dbReference type="PANTHER" id="PTHR43765">
    <property type="entry name" value="2-DEHYDROPANTOATE 2-REDUCTASE-RELATED"/>
    <property type="match status" value="1"/>
</dbReference>
<keyword evidence="6 11" id="KW-0566">Pantothenate biosynthesis</keyword>
<dbReference type="Proteomes" id="UP001180087">
    <property type="component" value="Chromosome"/>
</dbReference>
<dbReference type="EC" id="1.1.1.169" evidence="4 11"/>
<keyword evidence="15" id="KW-1185">Reference proteome</keyword>